<evidence type="ECO:0000256" key="3">
    <source>
        <dbReference type="PIRSR" id="PIRSR000097-3"/>
    </source>
</evidence>
<evidence type="ECO:0000259" key="4">
    <source>
        <dbReference type="Pfam" id="PF00248"/>
    </source>
</evidence>
<dbReference type="GO" id="GO:0016491">
    <property type="term" value="F:oxidoreductase activity"/>
    <property type="evidence" value="ECO:0007669"/>
    <property type="project" value="InterPro"/>
</dbReference>
<dbReference type="Proteomes" id="UP000500767">
    <property type="component" value="Chromosome"/>
</dbReference>
<dbReference type="InterPro" id="IPR036812">
    <property type="entry name" value="NAD(P)_OxRdtase_dom_sf"/>
</dbReference>
<proteinExistence type="predicted"/>
<dbReference type="Pfam" id="PF00248">
    <property type="entry name" value="Aldo_ket_red"/>
    <property type="match status" value="1"/>
</dbReference>
<dbReference type="PRINTS" id="PR00069">
    <property type="entry name" value="ALDKETRDTASE"/>
</dbReference>
<dbReference type="AlphaFoldDB" id="A0A6M8HWB0"/>
<dbReference type="Gene3D" id="3.20.20.100">
    <property type="entry name" value="NADP-dependent oxidoreductase domain"/>
    <property type="match status" value="1"/>
</dbReference>
<name>A0A6M8HWB0_9PROT</name>
<dbReference type="InterPro" id="IPR023210">
    <property type="entry name" value="NADP_OxRdtase_dom"/>
</dbReference>
<dbReference type="CDD" id="cd19138">
    <property type="entry name" value="AKR_YeaE"/>
    <property type="match status" value="1"/>
</dbReference>
<feature type="active site" description="Proton donor" evidence="1">
    <location>
        <position position="56"/>
    </location>
</feature>
<organism evidence="5 6">
    <name type="scientific">Lichenicola cladoniae</name>
    <dbReference type="NCBI Taxonomy" id="1484109"/>
    <lineage>
        <taxon>Bacteria</taxon>
        <taxon>Pseudomonadati</taxon>
        <taxon>Pseudomonadota</taxon>
        <taxon>Alphaproteobacteria</taxon>
        <taxon>Acetobacterales</taxon>
        <taxon>Acetobacteraceae</taxon>
        <taxon>Lichenicola</taxon>
    </lineage>
</organism>
<sequence>MTPLRQVRLADGSHVPCLGQGTWRMGEDRGRRKAEIESLRLGIELGLGVIDTAEMYGDGTSEELVAEAIAGVRDEVYLVTKVLPSNATRSGIPAACAHSLKRLKVEQIDLYLLHWRGGTPLAETVEAFDALQSKGLIRHWGVSNFDVDDMCDFAGLARPGACMTDQVLYNLEYRGIEHDLIPYSVEHGIPLMAYSPVGQGGKLLRSPALAGVAQRHQATPAQVAVAWTLRLPNVISIPKAGDVAHLRENAAAASLVLTQEDLAELDRAFAPPSRKVPLAML</sequence>
<evidence type="ECO:0000256" key="2">
    <source>
        <dbReference type="PIRSR" id="PIRSR000097-2"/>
    </source>
</evidence>
<dbReference type="EMBL" id="CP053708">
    <property type="protein sequence ID" value="QKE92465.1"/>
    <property type="molecule type" value="Genomic_DNA"/>
</dbReference>
<protein>
    <submittedName>
        <fullName evidence="5">Aldo/keto reductase</fullName>
    </submittedName>
</protein>
<gene>
    <name evidence="5" type="ORF">HN018_06045</name>
</gene>
<evidence type="ECO:0000313" key="6">
    <source>
        <dbReference type="Proteomes" id="UP000500767"/>
    </source>
</evidence>
<dbReference type="PANTHER" id="PTHR43638:SF3">
    <property type="entry name" value="ALDEHYDE REDUCTASE"/>
    <property type="match status" value="1"/>
</dbReference>
<accession>A0A6M8HWB0</accession>
<dbReference type="InterPro" id="IPR020471">
    <property type="entry name" value="AKR"/>
</dbReference>
<evidence type="ECO:0000313" key="5">
    <source>
        <dbReference type="EMBL" id="QKE92465.1"/>
    </source>
</evidence>
<keyword evidence="6" id="KW-1185">Reference proteome</keyword>
<dbReference type="PIRSF" id="PIRSF000097">
    <property type="entry name" value="AKR"/>
    <property type="match status" value="1"/>
</dbReference>
<dbReference type="SUPFAM" id="SSF51430">
    <property type="entry name" value="NAD(P)-linked oxidoreductase"/>
    <property type="match status" value="1"/>
</dbReference>
<evidence type="ECO:0000256" key="1">
    <source>
        <dbReference type="PIRSR" id="PIRSR000097-1"/>
    </source>
</evidence>
<dbReference type="KEGG" id="lck:HN018_06045"/>
<reference evidence="5 6" key="1">
    <citation type="journal article" date="2014" name="World J. Microbiol. Biotechnol.">
        <title>Biodiversity and physiological characteristics of Antarctic and Arctic lichens-associated bacteria.</title>
        <authorList>
            <person name="Lee Y.M."/>
            <person name="Kim E.H."/>
            <person name="Lee H.K."/>
            <person name="Hong S.G."/>
        </authorList>
    </citation>
    <scope>NUCLEOTIDE SEQUENCE [LARGE SCALE GENOMIC DNA]</scope>
    <source>
        <strain evidence="5 6">PAMC 26569</strain>
    </source>
</reference>
<dbReference type="PANTHER" id="PTHR43638">
    <property type="entry name" value="OXIDOREDUCTASE, ALDO/KETO REDUCTASE FAMILY PROTEIN"/>
    <property type="match status" value="1"/>
</dbReference>
<feature type="domain" description="NADP-dependent oxidoreductase" evidence="4">
    <location>
        <begin position="18"/>
        <end position="267"/>
    </location>
</feature>
<feature type="binding site" evidence="2">
    <location>
        <position position="114"/>
    </location>
    <ligand>
        <name>substrate</name>
    </ligand>
</feature>
<feature type="site" description="Lowers pKa of active site Tyr" evidence="3">
    <location>
        <position position="81"/>
    </location>
</feature>